<gene>
    <name evidence="2" type="ORF">E2C01_011297</name>
</gene>
<name>A0A5B7DAR1_PORTR</name>
<comment type="caution">
    <text evidence="2">The sequence shown here is derived from an EMBL/GenBank/DDBJ whole genome shotgun (WGS) entry which is preliminary data.</text>
</comment>
<reference evidence="2 3" key="1">
    <citation type="submission" date="2019-05" db="EMBL/GenBank/DDBJ databases">
        <title>Another draft genome of Portunus trituberculatus and its Hox gene families provides insights of decapod evolution.</title>
        <authorList>
            <person name="Jeong J.-H."/>
            <person name="Song I."/>
            <person name="Kim S."/>
            <person name="Choi T."/>
            <person name="Kim D."/>
            <person name="Ryu S."/>
            <person name="Kim W."/>
        </authorList>
    </citation>
    <scope>NUCLEOTIDE SEQUENCE [LARGE SCALE GENOMIC DNA]</scope>
    <source>
        <tissue evidence="2">Muscle</tissue>
    </source>
</reference>
<organism evidence="2 3">
    <name type="scientific">Portunus trituberculatus</name>
    <name type="common">Swimming crab</name>
    <name type="synonym">Neptunus trituberculatus</name>
    <dbReference type="NCBI Taxonomy" id="210409"/>
    <lineage>
        <taxon>Eukaryota</taxon>
        <taxon>Metazoa</taxon>
        <taxon>Ecdysozoa</taxon>
        <taxon>Arthropoda</taxon>
        <taxon>Crustacea</taxon>
        <taxon>Multicrustacea</taxon>
        <taxon>Malacostraca</taxon>
        <taxon>Eumalacostraca</taxon>
        <taxon>Eucarida</taxon>
        <taxon>Decapoda</taxon>
        <taxon>Pleocyemata</taxon>
        <taxon>Brachyura</taxon>
        <taxon>Eubrachyura</taxon>
        <taxon>Portunoidea</taxon>
        <taxon>Portunidae</taxon>
        <taxon>Portuninae</taxon>
        <taxon>Portunus</taxon>
    </lineage>
</organism>
<protein>
    <submittedName>
        <fullName evidence="2">Uncharacterized protein</fullName>
    </submittedName>
</protein>
<evidence type="ECO:0000313" key="3">
    <source>
        <dbReference type="Proteomes" id="UP000324222"/>
    </source>
</evidence>
<dbReference type="Proteomes" id="UP000324222">
    <property type="component" value="Unassembled WGS sequence"/>
</dbReference>
<accession>A0A5B7DAR1</accession>
<proteinExistence type="predicted"/>
<sequence>MVKSLKETWKMGSKGACTRALNTTSNSKVPLPAVGIGDITQDRVSTTTSSSGSEKSCLTDSKRLEEVHGERNGSGGLEVAITGPSEVEGGEPFLLVPEGPPARKPLSRVRTQTVDRIRTRALGLFNNK</sequence>
<evidence type="ECO:0000313" key="2">
    <source>
        <dbReference type="EMBL" id="MPC18414.1"/>
    </source>
</evidence>
<dbReference type="EMBL" id="VSRR010000677">
    <property type="protein sequence ID" value="MPC18414.1"/>
    <property type="molecule type" value="Genomic_DNA"/>
</dbReference>
<feature type="region of interest" description="Disordered" evidence="1">
    <location>
        <begin position="40"/>
        <end position="111"/>
    </location>
</feature>
<dbReference type="AlphaFoldDB" id="A0A5B7DAR1"/>
<feature type="compositionally biased region" description="Basic and acidic residues" evidence="1">
    <location>
        <begin position="60"/>
        <end position="71"/>
    </location>
</feature>
<keyword evidence="3" id="KW-1185">Reference proteome</keyword>
<evidence type="ECO:0000256" key="1">
    <source>
        <dbReference type="SAM" id="MobiDB-lite"/>
    </source>
</evidence>